<comment type="caution">
    <text evidence="2">The sequence shown here is derived from an EMBL/GenBank/DDBJ whole genome shotgun (WGS) entry which is preliminary data.</text>
</comment>
<keyword evidence="3" id="KW-1185">Reference proteome</keyword>
<name>A0ABX9V5A1_9GAMM</name>
<dbReference type="EMBL" id="RFFL01000009">
    <property type="protein sequence ID" value="RMI00494.1"/>
    <property type="molecule type" value="Genomic_DNA"/>
</dbReference>
<accession>A0ABX9V5A1</accession>
<feature type="coiled-coil region" evidence="1">
    <location>
        <begin position="30"/>
        <end position="57"/>
    </location>
</feature>
<sequence length="118" mass="13143">MSKEVKRYTIHPEGISQITGWGPSAVVVLASDHDAAIEALLAERDALKKDAERYRWLRDRGFSHADVSLGTDCDGDNFVGYRITFNLPEPAHNKFEDDEWEADDIDAAIDAALQGEQP</sequence>
<evidence type="ECO:0000313" key="2">
    <source>
        <dbReference type="EMBL" id="RMI00494.1"/>
    </source>
</evidence>
<organism evidence="2 3">
    <name type="scientific">Stutzerimonas nitrititolerans</name>
    <dbReference type="NCBI Taxonomy" id="2482751"/>
    <lineage>
        <taxon>Bacteria</taxon>
        <taxon>Pseudomonadati</taxon>
        <taxon>Pseudomonadota</taxon>
        <taxon>Gammaproteobacteria</taxon>
        <taxon>Pseudomonadales</taxon>
        <taxon>Pseudomonadaceae</taxon>
        <taxon>Stutzerimonas</taxon>
    </lineage>
</organism>
<reference evidence="2 3" key="1">
    <citation type="submission" date="2018-10" db="EMBL/GenBank/DDBJ databases">
        <title>Pseudomonas sp. GL14 genome.</title>
        <authorList>
            <person name="Peng J."/>
            <person name="Liu Z.-P."/>
        </authorList>
    </citation>
    <scope>NUCLEOTIDE SEQUENCE [LARGE SCALE GENOMIC DNA]</scope>
    <source>
        <strain evidence="2 3">GL14</strain>
    </source>
</reference>
<evidence type="ECO:0000256" key="1">
    <source>
        <dbReference type="SAM" id="Coils"/>
    </source>
</evidence>
<gene>
    <name evidence="2" type="ORF">EA795_13320</name>
</gene>
<evidence type="ECO:0000313" key="3">
    <source>
        <dbReference type="Proteomes" id="UP000269134"/>
    </source>
</evidence>
<dbReference type="RefSeq" id="WP_122077795.1">
    <property type="nucleotide sequence ID" value="NZ_RFFL01000009.1"/>
</dbReference>
<dbReference type="Proteomes" id="UP000269134">
    <property type="component" value="Unassembled WGS sequence"/>
</dbReference>
<proteinExistence type="predicted"/>
<dbReference type="GeneID" id="84610017"/>
<keyword evidence="1" id="KW-0175">Coiled coil</keyword>
<protein>
    <submittedName>
        <fullName evidence="2">Uncharacterized protein</fullName>
    </submittedName>
</protein>